<dbReference type="SUPFAM" id="SSF54427">
    <property type="entry name" value="NTF2-like"/>
    <property type="match status" value="1"/>
</dbReference>
<reference evidence="1" key="1">
    <citation type="submission" date="2020-01" db="EMBL/GenBank/DDBJ databases">
        <title>Identification and distribution of gene clusters putatively required for synthesis of sphingolipid metabolism inhibitors in phylogenetically diverse species of the filamentous fungus Fusarium.</title>
        <authorList>
            <person name="Kim H.-S."/>
            <person name="Busman M."/>
            <person name="Brown D.W."/>
            <person name="Divon H."/>
            <person name="Uhlig S."/>
            <person name="Proctor R.H."/>
        </authorList>
    </citation>
    <scope>NUCLEOTIDE SEQUENCE</scope>
    <source>
        <strain evidence="1">NRRL 31653</strain>
    </source>
</reference>
<dbReference type="EMBL" id="LUFC02000320">
    <property type="protein sequence ID" value="KAF4498651.1"/>
    <property type="molecule type" value="Genomic_DNA"/>
</dbReference>
<organism evidence="1 2">
    <name type="scientific">Fusarium agapanthi</name>
    <dbReference type="NCBI Taxonomy" id="1803897"/>
    <lineage>
        <taxon>Eukaryota</taxon>
        <taxon>Fungi</taxon>
        <taxon>Dikarya</taxon>
        <taxon>Ascomycota</taxon>
        <taxon>Pezizomycotina</taxon>
        <taxon>Sordariomycetes</taxon>
        <taxon>Hypocreomycetidae</taxon>
        <taxon>Hypocreales</taxon>
        <taxon>Nectriaceae</taxon>
        <taxon>Fusarium</taxon>
        <taxon>Fusarium fujikuroi species complex</taxon>
    </lineage>
</organism>
<dbReference type="InterPro" id="IPR032710">
    <property type="entry name" value="NTF2-like_dom_sf"/>
</dbReference>
<dbReference type="AlphaFoldDB" id="A0A9P5E7E6"/>
<accession>A0A9P5E7E6</accession>
<evidence type="ECO:0000313" key="1">
    <source>
        <dbReference type="EMBL" id="KAF4498651.1"/>
    </source>
</evidence>
<dbReference type="Proteomes" id="UP000737391">
    <property type="component" value="Unassembled WGS sequence"/>
</dbReference>
<proteinExistence type="predicted"/>
<evidence type="ECO:0000313" key="2">
    <source>
        <dbReference type="Proteomes" id="UP000737391"/>
    </source>
</evidence>
<comment type="caution">
    <text evidence="1">The sequence shown here is derived from an EMBL/GenBank/DDBJ whole genome shotgun (WGS) entry which is preliminary data.</text>
</comment>
<dbReference type="OrthoDB" id="2820488at2759"/>
<protein>
    <recommendedName>
        <fullName evidence="3">SnoaL-like domain-containing protein</fullName>
    </recommendedName>
</protein>
<keyword evidence="2" id="KW-1185">Reference proteome</keyword>
<dbReference type="Gene3D" id="3.10.450.50">
    <property type="match status" value="1"/>
</dbReference>
<sequence>MGDYTAEIEQIYAGLTDQPPHTEEKEVMAKKPIELYLATFKHYDYKRTFELVVENYKQHSQLVLDGRDSIIESSKILKSIAAYHWTGPGEPHFNMMFKRILVDGDYVVAQILYERWLGDEGDHVFDLYRWKNGRVVEHWDVIQQVDLANIKHGNSVA</sequence>
<name>A0A9P5E7E6_9HYPO</name>
<evidence type="ECO:0008006" key="3">
    <source>
        <dbReference type="Google" id="ProtNLM"/>
    </source>
</evidence>
<gene>
    <name evidence="1" type="ORF">FAGAP_5129</name>
</gene>